<dbReference type="SUPFAM" id="SSF57850">
    <property type="entry name" value="RING/U-box"/>
    <property type="match status" value="1"/>
</dbReference>
<keyword evidence="1" id="KW-0863">Zinc-finger</keyword>
<dbReference type="PROSITE" id="PS50089">
    <property type="entry name" value="ZF_RING_2"/>
    <property type="match status" value="1"/>
</dbReference>
<dbReference type="InterPro" id="IPR051728">
    <property type="entry name" value="RING-FYVE_E3_ubiquitin-ligase"/>
</dbReference>
<dbReference type="Gene3D" id="3.30.40.10">
    <property type="entry name" value="Zinc/RING finger domain, C3HC4 (zinc finger)"/>
    <property type="match status" value="1"/>
</dbReference>
<evidence type="ECO:0000259" key="2">
    <source>
        <dbReference type="PROSITE" id="PS50089"/>
    </source>
</evidence>
<reference evidence="3 4" key="1">
    <citation type="submission" date="2019-01" db="EMBL/GenBank/DDBJ databases">
        <title>Genomes sequencing and comparative genomics of infectious freshwater microsporidia, Cucumispora dikerogammari and Thelohania contejeani.</title>
        <authorList>
            <person name="Cormier A."/>
            <person name="Giraud I."/>
            <person name="Wattier R."/>
            <person name="Teixeira M."/>
            <person name="Grandjean F."/>
            <person name="Rigaud T."/>
            <person name="Cordaux R."/>
        </authorList>
    </citation>
    <scope>NUCLEOTIDE SEQUENCE [LARGE SCALE GENOMIC DNA]</scope>
    <source>
        <strain evidence="3">T1</strain>
        <tissue evidence="3">Spores</tissue>
    </source>
</reference>
<feature type="domain" description="RING-type" evidence="2">
    <location>
        <begin position="67"/>
        <end position="102"/>
    </location>
</feature>
<gene>
    <name evidence="3" type="primary">PIAP</name>
    <name evidence="3" type="ORF">TCON_2608</name>
</gene>
<name>A0ABQ7HVI4_9MICR</name>
<proteinExistence type="predicted"/>
<organism evidence="3 4">
    <name type="scientific">Astathelohania contejeani</name>
    <dbReference type="NCBI Taxonomy" id="164912"/>
    <lineage>
        <taxon>Eukaryota</taxon>
        <taxon>Fungi</taxon>
        <taxon>Fungi incertae sedis</taxon>
        <taxon>Microsporidia</taxon>
        <taxon>Astathelohaniidae</taxon>
        <taxon>Astathelohania</taxon>
    </lineage>
</organism>
<dbReference type="InterPro" id="IPR001841">
    <property type="entry name" value="Znf_RING"/>
</dbReference>
<evidence type="ECO:0000313" key="3">
    <source>
        <dbReference type="EMBL" id="KAF7678012.1"/>
    </source>
</evidence>
<keyword evidence="4" id="KW-1185">Reference proteome</keyword>
<dbReference type="Pfam" id="PF13920">
    <property type="entry name" value="zf-C3HC4_3"/>
    <property type="match status" value="1"/>
</dbReference>
<keyword evidence="1" id="KW-0479">Metal-binding</keyword>
<dbReference type="PANTHER" id="PTHR14879:SF5">
    <property type="entry name" value="RING-TYPE DOMAIN-CONTAINING PROTEIN"/>
    <property type="match status" value="1"/>
</dbReference>
<protein>
    <submittedName>
        <fullName evidence="3">Inhibitor of apoptosis</fullName>
    </submittedName>
</protein>
<keyword evidence="1" id="KW-0862">Zinc</keyword>
<evidence type="ECO:0000256" key="1">
    <source>
        <dbReference type="PROSITE-ProRule" id="PRU00175"/>
    </source>
</evidence>
<feature type="non-terminal residue" evidence="3">
    <location>
        <position position="1"/>
    </location>
</feature>
<evidence type="ECO:0000313" key="4">
    <source>
        <dbReference type="Proteomes" id="UP001516464"/>
    </source>
</evidence>
<dbReference type="SMART" id="SM00184">
    <property type="entry name" value="RING"/>
    <property type="match status" value="1"/>
</dbReference>
<dbReference type="EMBL" id="SBIQ01000396">
    <property type="protein sequence ID" value="KAF7678012.1"/>
    <property type="molecule type" value="Genomic_DNA"/>
</dbReference>
<sequence>TKTSLSTVLGITTTTTTTTTTATTTTSNTNTASSTSVLNTTTTNTAKIGKNKMVDDDCINFFLERTCKICMDKKINVIILPCKHMVICSTCLLSLQNCPICRQDILYIITPIIS</sequence>
<comment type="caution">
    <text evidence="3">The sequence shown here is derived from an EMBL/GenBank/DDBJ whole genome shotgun (WGS) entry which is preliminary data.</text>
</comment>
<accession>A0ABQ7HVI4</accession>
<dbReference type="InterPro" id="IPR013083">
    <property type="entry name" value="Znf_RING/FYVE/PHD"/>
</dbReference>
<dbReference type="Proteomes" id="UP001516464">
    <property type="component" value="Unassembled WGS sequence"/>
</dbReference>
<dbReference type="PANTHER" id="PTHR14879">
    <property type="entry name" value="CASPASE REGULATOR, RING FINGER DOMAIN-CONTAINING"/>
    <property type="match status" value="1"/>
</dbReference>